<dbReference type="Pfam" id="PF20152">
    <property type="entry name" value="DUF6534"/>
    <property type="match status" value="1"/>
</dbReference>
<feature type="compositionally biased region" description="Polar residues" evidence="1">
    <location>
        <begin position="320"/>
        <end position="331"/>
    </location>
</feature>
<feature type="transmembrane region" description="Helical" evidence="2">
    <location>
        <begin position="201"/>
        <end position="222"/>
    </location>
</feature>
<dbReference type="PANTHER" id="PTHR40465">
    <property type="entry name" value="CHROMOSOME 1, WHOLE GENOME SHOTGUN SEQUENCE"/>
    <property type="match status" value="1"/>
</dbReference>
<feature type="transmembrane region" description="Helical" evidence="2">
    <location>
        <begin position="159"/>
        <end position="180"/>
    </location>
</feature>
<proteinExistence type="predicted"/>
<dbReference type="Proteomes" id="UP001218188">
    <property type="component" value="Unassembled WGS sequence"/>
</dbReference>
<evidence type="ECO:0000259" key="3">
    <source>
        <dbReference type="Pfam" id="PF20152"/>
    </source>
</evidence>
<dbReference type="PANTHER" id="PTHR40465:SF1">
    <property type="entry name" value="DUF6534 DOMAIN-CONTAINING PROTEIN"/>
    <property type="match status" value="1"/>
</dbReference>
<evidence type="ECO:0000256" key="1">
    <source>
        <dbReference type="SAM" id="MobiDB-lite"/>
    </source>
</evidence>
<feature type="transmembrane region" description="Helical" evidence="2">
    <location>
        <begin position="115"/>
        <end position="139"/>
    </location>
</feature>
<keyword evidence="5" id="KW-1185">Reference proteome</keyword>
<sequence>MDARDIGFGCALLGTWFSSLFTGVAFSQAYHYFHRSPNDGPLRKGLVATLIILCSAAWVGEYAEIYFPTVAHWGDLASLATDSWATPFYTISNATAGVIVNTYLIYRFYNVSKNIILAVLLGLLNLFSFVMAFLPLFMYAGVGHTRTLEDVQKVVPLTIIWTVACAICDVAIAISLVWTLRGMKTTFTDTDRLLHRVTVISVRNGCATSLASIGAMLGTIILPYIAEIFLYMLAPLYLMSLLSNLNLRGSRKSGNRTWSYVKKNTVAGNTSIVINGIHVHHTVHTTGDPTVAEIEMATRKGQEDDGTMQQKQEPSADGFRSQQIHFGSDSV</sequence>
<feature type="transmembrane region" description="Helical" evidence="2">
    <location>
        <begin position="87"/>
        <end position="106"/>
    </location>
</feature>
<evidence type="ECO:0000313" key="5">
    <source>
        <dbReference type="Proteomes" id="UP001218188"/>
    </source>
</evidence>
<feature type="domain" description="DUF6534" evidence="3">
    <location>
        <begin position="166"/>
        <end position="249"/>
    </location>
</feature>
<dbReference type="AlphaFoldDB" id="A0AAD6SF11"/>
<keyword evidence="2" id="KW-0472">Membrane</keyword>
<organism evidence="4 5">
    <name type="scientific">Mycena alexandri</name>
    <dbReference type="NCBI Taxonomy" id="1745969"/>
    <lineage>
        <taxon>Eukaryota</taxon>
        <taxon>Fungi</taxon>
        <taxon>Dikarya</taxon>
        <taxon>Basidiomycota</taxon>
        <taxon>Agaricomycotina</taxon>
        <taxon>Agaricomycetes</taxon>
        <taxon>Agaricomycetidae</taxon>
        <taxon>Agaricales</taxon>
        <taxon>Marasmiineae</taxon>
        <taxon>Mycenaceae</taxon>
        <taxon>Mycena</taxon>
    </lineage>
</organism>
<keyword evidence="2" id="KW-0812">Transmembrane</keyword>
<dbReference type="EMBL" id="JARJCM010000148">
    <property type="protein sequence ID" value="KAJ7025833.1"/>
    <property type="molecule type" value="Genomic_DNA"/>
</dbReference>
<accession>A0AAD6SF11</accession>
<gene>
    <name evidence="4" type="ORF">C8F04DRAFT_1127248</name>
</gene>
<keyword evidence="2" id="KW-1133">Transmembrane helix</keyword>
<reference evidence="4" key="1">
    <citation type="submission" date="2023-03" db="EMBL/GenBank/DDBJ databases">
        <title>Massive genome expansion in bonnet fungi (Mycena s.s.) driven by repeated elements and novel gene families across ecological guilds.</title>
        <authorList>
            <consortium name="Lawrence Berkeley National Laboratory"/>
            <person name="Harder C.B."/>
            <person name="Miyauchi S."/>
            <person name="Viragh M."/>
            <person name="Kuo A."/>
            <person name="Thoen E."/>
            <person name="Andreopoulos B."/>
            <person name="Lu D."/>
            <person name="Skrede I."/>
            <person name="Drula E."/>
            <person name="Henrissat B."/>
            <person name="Morin E."/>
            <person name="Kohler A."/>
            <person name="Barry K."/>
            <person name="LaButti K."/>
            <person name="Morin E."/>
            <person name="Salamov A."/>
            <person name="Lipzen A."/>
            <person name="Mereny Z."/>
            <person name="Hegedus B."/>
            <person name="Baldrian P."/>
            <person name="Stursova M."/>
            <person name="Weitz H."/>
            <person name="Taylor A."/>
            <person name="Grigoriev I.V."/>
            <person name="Nagy L.G."/>
            <person name="Martin F."/>
            <person name="Kauserud H."/>
        </authorList>
    </citation>
    <scope>NUCLEOTIDE SEQUENCE</scope>
    <source>
        <strain evidence="4">CBHHK200</strain>
    </source>
</reference>
<name>A0AAD6SF11_9AGAR</name>
<dbReference type="InterPro" id="IPR045339">
    <property type="entry name" value="DUF6534"/>
</dbReference>
<feature type="transmembrane region" description="Helical" evidence="2">
    <location>
        <begin position="228"/>
        <end position="247"/>
    </location>
</feature>
<protein>
    <recommendedName>
        <fullName evidence="3">DUF6534 domain-containing protein</fullName>
    </recommendedName>
</protein>
<feature type="transmembrane region" description="Helical" evidence="2">
    <location>
        <begin position="6"/>
        <end position="33"/>
    </location>
</feature>
<feature type="region of interest" description="Disordered" evidence="1">
    <location>
        <begin position="299"/>
        <end position="331"/>
    </location>
</feature>
<evidence type="ECO:0000313" key="4">
    <source>
        <dbReference type="EMBL" id="KAJ7025833.1"/>
    </source>
</evidence>
<evidence type="ECO:0000256" key="2">
    <source>
        <dbReference type="SAM" id="Phobius"/>
    </source>
</evidence>
<comment type="caution">
    <text evidence="4">The sequence shown here is derived from an EMBL/GenBank/DDBJ whole genome shotgun (WGS) entry which is preliminary data.</text>
</comment>